<dbReference type="Proteomes" id="UP001154061">
    <property type="component" value="Unassembled WGS sequence"/>
</dbReference>
<evidence type="ECO:0000313" key="2">
    <source>
        <dbReference type="Proteomes" id="UP001154061"/>
    </source>
</evidence>
<dbReference type="EMBL" id="JAMQOT010000004">
    <property type="protein sequence ID" value="MDF9746532.1"/>
    <property type="molecule type" value="Genomic_DNA"/>
</dbReference>
<dbReference type="PROSITE" id="PS51318">
    <property type="entry name" value="TAT"/>
    <property type="match status" value="1"/>
</dbReference>
<comment type="caution">
    <text evidence="1">The sequence shown here is derived from an EMBL/GenBank/DDBJ whole genome shotgun (WGS) entry which is preliminary data.</text>
</comment>
<reference evidence="1" key="1">
    <citation type="submission" date="2022-06" db="EMBL/GenBank/DDBJ databases">
        <title>Natrinema sp. a new haloarchaeum isolate from saline soil.</title>
        <authorList>
            <person name="Strakova D."/>
            <person name="Galisteo C."/>
            <person name="Sanchez-Porro C."/>
            <person name="Ventosa A."/>
        </authorList>
    </citation>
    <scope>NUCLEOTIDE SEQUENCE</scope>
    <source>
        <strain evidence="1">S1CR25-10</strain>
    </source>
</reference>
<accession>A0A9Q4L4S5</accession>
<dbReference type="AlphaFoldDB" id="A0A9Q4L4S5"/>
<dbReference type="InterPro" id="IPR006311">
    <property type="entry name" value="TAT_signal"/>
</dbReference>
<gene>
    <name evidence="1" type="ORF">NDI89_13155</name>
</gene>
<sequence length="272" mass="29693">MTDQPIQQSRRRFVTRSAAASAALGLGATGSAATGEATAQNEDGGTDGQFREGIATRAAYFSGAVFRVVSPPLNDSPAVGDVDVLESYDARVIEHFNTNDQGYLFVPADAAVTEGEVYVFDDRLRDRAADALAVENLLRVQYRPLTGADLPFEIEEGEDFEILEGAGGEAAVRPDDFYSKALFEITSGPQGWIPQDIEQSGLFTDYNTVHAQYLGTNERFLFFPQEGAQTETDRLYVMRDDAEIFDPAGNLVAAEFTPVDEGSLTFDDEFLR</sequence>
<dbReference type="RefSeq" id="WP_277522076.1">
    <property type="nucleotide sequence ID" value="NZ_JAMQOT010000004.1"/>
</dbReference>
<name>A0A9Q4L4S5_9EURY</name>
<evidence type="ECO:0000313" key="1">
    <source>
        <dbReference type="EMBL" id="MDF9746532.1"/>
    </source>
</evidence>
<protein>
    <submittedName>
        <fullName evidence="1">Uncharacterized protein</fullName>
    </submittedName>
</protein>
<keyword evidence="2" id="KW-1185">Reference proteome</keyword>
<proteinExistence type="predicted"/>
<organism evidence="1 2">
    <name type="scientific">Natrinema salsiterrestre</name>
    <dbReference type="NCBI Taxonomy" id="2950540"/>
    <lineage>
        <taxon>Archaea</taxon>
        <taxon>Methanobacteriati</taxon>
        <taxon>Methanobacteriota</taxon>
        <taxon>Stenosarchaea group</taxon>
        <taxon>Halobacteria</taxon>
        <taxon>Halobacteriales</taxon>
        <taxon>Natrialbaceae</taxon>
        <taxon>Natrinema</taxon>
    </lineage>
</organism>